<organism evidence="2 3">
    <name type="scientific">Dendrobium catenatum</name>
    <dbReference type="NCBI Taxonomy" id="906689"/>
    <lineage>
        <taxon>Eukaryota</taxon>
        <taxon>Viridiplantae</taxon>
        <taxon>Streptophyta</taxon>
        <taxon>Embryophyta</taxon>
        <taxon>Tracheophyta</taxon>
        <taxon>Spermatophyta</taxon>
        <taxon>Magnoliopsida</taxon>
        <taxon>Liliopsida</taxon>
        <taxon>Asparagales</taxon>
        <taxon>Orchidaceae</taxon>
        <taxon>Epidendroideae</taxon>
        <taxon>Malaxideae</taxon>
        <taxon>Dendrobiinae</taxon>
        <taxon>Dendrobium</taxon>
    </lineage>
</organism>
<evidence type="ECO:0000313" key="3">
    <source>
        <dbReference type="Proteomes" id="UP000233837"/>
    </source>
</evidence>
<proteinExistence type="predicted"/>
<dbReference type="SMART" id="SM00212">
    <property type="entry name" value="UBCc"/>
    <property type="match status" value="1"/>
</dbReference>
<dbReference type="SUPFAM" id="SSF54495">
    <property type="entry name" value="UBC-like"/>
    <property type="match status" value="1"/>
</dbReference>
<dbReference type="AlphaFoldDB" id="A0A2I0VJB6"/>
<evidence type="ECO:0000259" key="1">
    <source>
        <dbReference type="PROSITE" id="PS50127"/>
    </source>
</evidence>
<dbReference type="STRING" id="906689.A0A2I0VJB6"/>
<dbReference type="Proteomes" id="UP000233837">
    <property type="component" value="Unassembled WGS sequence"/>
</dbReference>
<dbReference type="InterPro" id="IPR016135">
    <property type="entry name" value="UBQ-conjugating_enzyme/RWD"/>
</dbReference>
<dbReference type="InterPro" id="IPR000608">
    <property type="entry name" value="UBC"/>
</dbReference>
<dbReference type="EMBL" id="KZ503485">
    <property type="protein sequence ID" value="PKU63509.1"/>
    <property type="molecule type" value="Genomic_DNA"/>
</dbReference>
<evidence type="ECO:0000313" key="2">
    <source>
        <dbReference type="EMBL" id="PKU63509.1"/>
    </source>
</evidence>
<dbReference type="PROSITE" id="PS50127">
    <property type="entry name" value="UBC_2"/>
    <property type="match status" value="1"/>
</dbReference>
<dbReference type="PANTHER" id="PTHR24068">
    <property type="entry name" value="UBIQUITIN-CONJUGATING ENZYME E2"/>
    <property type="match status" value="1"/>
</dbReference>
<dbReference type="Gene3D" id="3.10.110.10">
    <property type="entry name" value="Ubiquitin Conjugating Enzyme"/>
    <property type="match status" value="1"/>
</dbReference>
<reference evidence="2 3" key="1">
    <citation type="journal article" date="2016" name="Sci. Rep.">
        <title>The Dendrobium catenatum Lindl. genome sequence provides insights into polysaccharide synthase, floral development and adaptive evolution.</title>
        <authorList>
            <person name="Zhang G.Q."/>
            <person name="Xu Q."/>
            <person name="Bian C."/>
            <person name="Tsai W.C."/>
            <person name="Yeh C.M."/>
            <person name="Liu K.W."/>
            <person name="Yoshida K."/>
            <person name="Zhang L.S."/>
            <person name="Chang S.B."/>
            <person name="Chen F."/>
            <person name="Shi Y."/>
            <person name="Su Y.Y."/>
            <person name="Zhang Y.Q."/>
            <person name="Chen L.J."/>
            <person name="Yin Y."/>
            <person name="Lin M."/>
            <person name="Huang H."/>
            <person name="Deng H."/>
            <person name="Wang Z.W."/>
            <person name="Zhu S.L."/>
            <person name="Zhao X."/>
            <person name="Deng C."/>
            <person name="Niu S.C."/>
            <person name="Huang J."/>
            <person name="Wang M."/>
            <person name="Liu G.H."/>
            <person name="Yang H.J."/>
            <person name="Xiao X.J."/>
            <person name="Hsiao Y.Y."/>
            <person name="Wu W.L."/>
            <person name="Chen Y.Y."/>
            <person name="Mitsuda N."/>
            <person name="Ohme-Takagi M."/>
            <person name="Luo Y.B."/>
            <person name="Van de Peer Y."/>
            <person name="Liu Z.J."/>
        </authorList>
    </citation>
    <scope>NUCLEOTIDE SEQUENCE [LARGE SCALE GENOMIC DNA]</scope>
    <source>
        <tissue evidence="2">The whole plant</tissue>
    </source>
</reference>
<keyword evidence="3" id="KW-1185">Reference proteome</keyword>
<dbReference type="Pfam" id="PF00179">
    <property type="entry name" value="UQ_con"/>
    <property type="match status" value="1"/>
</dbReference>
<sequence length="147" mass="17066">MRYFNVMILGSSNSPYDGRVLKHEHFLHEEYPMAARNVLFFTKIYHPNIDKLGQICLDFFKDKWSLAQLITIILLSIQALLSAPNPDDPHSNNIAKNLKQTKLKLLRLLRNGLEYMQVDHNFVFITLNSIILIYPSLSFNDNDELTS</sequence>
<accession>A0A2I0VJB6</accession>
<reference evidence="2 3" key="2">
    <citation type="journal article" date="2017" name="Nature">
        <title>The Apostasia genome and the evolution of orchids.</title>
        <authorList>
            <person name="Zhang G.Q."/>
            <person name="Liu K.W."/>
            <person name="Li Z."/>
            <person name="Lohaus R."/>
            <person name="Hsiao Y.Y."/>
            <person name="Niu S.C."/>
            <person name="Wang J.Y."/>
            <person name="Lin Y.C."/>
            <person name="Xu Q."/>
            <person name="Chen L.J."/>
            <person name="Yoshida K."/>
            <person name="Fujiwara S."/>
            <person name="Wang Z.W."/>
            <person name="Zhang Y.Q."/>
            <person name="Mitsuda N."/>
            <person name="Wang M."/>
            <person name="Liu G.H."/>
            <person name="Pecoraro L."/>
            <person name="Huang H.X."/>
            <person name="Xiao X.J."/>
            <person name="Lin M."/>
            <person name="Wu X.Y."/>
            <person name="Wu W.L."/>
            <person name="Chen Y.Y."/>
            <person name="Chang S.B."/>
            <person name="Sakamoto S."/>
            <person name="Ohme-Takagi M."/>
            <person name="Yagi M."/>
            <person name="Zeng S.J."/>
            <person name="Shen C.Y."/>
            <person name="Yeh C.M."/>
            <person name="Luo Y.B."/>
            <person name="Tsai W.C."/>
            <person name="Van de Peer Y."/>
            <person name="Liu Z.J."/>
        </authorList>
    </citation>
    <scope>NUCLEOTIDE SEQUENCE [LARGE SCALE GENOMIC DNA]</scope>
    <source>
        <tissue evidence="2">The whole plant</tissue>
    </source>
</reference>
<gene>
    <name evidence="2" type="primary">UBC36</name>
    <name evidence="2" type="ORF">MA16_Dca022427</name>
</gene>
<protein>
    <submittedName>
        <fullName evidence="2">Ubiquitin-conjugating enzyme E2 36</fullName>
    </submittedName>
</protein>
<feature type="domain" description="UBC core" evidence="1">
    <location>
        <begin position="1"/>
        <end position="118"/>
    </location>
</feature>
<name>A0A2I0VJB6_9ASPA</name>